<dbReference type="Proteomes" id="UP001610334">
    <property type="component" value="Unassembled WGS sequence"/>
</dbReference>
<evidence type="ECO:0000313" key="1">
    <source>
        <dbReference type="EMBL" id="KAL2815733.1"/>
    </source>
</evidence>
<comment type="caution">
    <text evidence="1">The sequence shown here is derived from an EMBL/GenBank/DDBJ whole genome shotgun (WGS) entry which is preliminary data.</text>
</comment>
<keyword evidence="2" id="KW-1185">Reference proteome</keyword>
<reference evidence="1 2" key="1">
    <citation type="submission" date="2024-07" db="EMBL/GenBank/DDBJ databases">
        <title>Section-level genome sequencing and comparative genomics of Aspergillus sections Usti and Cavernicolus.</title>
        <authorList>
            <consortium name="Lawrence Berkeley National Laboratory"/>
            <person name="Nybo J.L."/>
            <person name="Vesth T.C."/>
            <person name="Theobald S."/>
            <person name="Frisvad J.C."/>
            <person name="Larsen T.O."/>
            <person name="Kjaerboelling I."/>
            <person name="Rothschild-Mancinelli K."/>
            <person name="Lyhne E.K."/>
            <person name="Kogle M.E."/>
            <person name="Barry K."/>
            <person name="Clum A."/>
            <person name="Na H."/>
            <person name="Ledsgaard L."/>
            <person name="Lin J."/>
            <person name="Lipzen A."/>
            <person name="Kuo A."/>
            <person name="Riley R."/>
            <person name="Mondo S."/>
            <person name="Labutti K."/>
            <person name="Haridas S."/>
            <person name="Pangalinan J."/>
            <person name="Salamov A.A."/>
            <person name="Simmons B.A."/>
            <person name="Magnuson J.K."/>
            <person name="Chen J."/>
            <person name="Drula E."/>
            <person name="Henrissat B."/>
            <person name="Wiebenga A."/>
            <person name="Lubbers R.J."/>
            <person name="Gomes A.C."/>
            <person name="Makela M.R."/>
            <person name="Stajich J."/>
            <person name="Grigoriev I.V."/>
            <person name="Mortensen U.H."/>
            <person name="De Vries R.P."/>
            <person name="Baker S.E."/>
            <person name="Andersen M.R."/>
        </authorList>
    </citation>
    <scope>NUCLEOTIDE SEQUENCE [LARGE SCALE GENOMIC DNA]</scope>
    <source>
        <strain evidence="1 2">CBS 588.65</strain>
    </source>
</reference>
<gene>
    <name evidence="1" type="ORF">BJX63DRAFT_389523</name>
</gene>
<accession>A0ABR4HJS9</accession>
<evidence type="ECO:0000313" key="2">
    <source>
        <dbReference type="Proteomes" id="UP001610334"/>
    </source>
</evidence>
<organism evidence="1 2">
    <name type="scientific">Aspergillus granulosus</name>
    <dbReference type="NCBI Taxonomy" id="176169"/>
    <lineage>
        <taxon>Eukaryota</taxon>
        <taxon>Fungi</taxon>
        <taxon>Dikarya</taxon>
        <taxon>Ascomycota</taxon>
        <taxon>Pezizomycotina</taxon>
        <taxon>Eurotiomycetes</taxon>
        <taxon>Eurotiomycetidae</taxon>
        <taxon>Eurotiales</taxon>
        <taxon>Aspergillaceae</taxon>
        <taxon>Aspergillus</taxon>
        <taxon>Aspergillus subgen. Nidulantes</taxon>
    </lineage>
</organism>
<sequence>MVYYDQRAWFTERPNVTVCPPLTEFTKLRQLCVPILVLTGHNCTHGDNHLLTAHLPPNLESLGLYTSGSELFDQYIDDYERCLAEIVPAAEHLRAIILDNVSGVNEHQLHDTKLERAAYRKGIWYKPEGPRFLFYGGWETPFGQTCVRGRTERELQRIQYTRDNMPRWVIPVGMKVFGFAGKLIDRRKGKMKRKGTRGVSID</sequence>
<proteinExistence type="predicted"/>
<dbReference type="EMBL" id="JBFXLT010000026">
    <property type="protein sequence ID" value="KAL2815733.1"/>
    <property type="molecule type" value="Genomic_DNA"/>
</dbReference>
<name>A0ABR4HJS9_9EURO</name>
<protein>
    <submittedName>
        <fullName evidence="1">Uncharacterized protein</fullName>
    </submittedName>
</protein>